<accession>A0A327L0S1</accession>
<feature type="chain" id="PRO_5016371927" description="Alkaline proteinase inhibitor/ Outer membrane lipoprotein Omp19 domain-containing protein" evidence="1">
    <location>
        <begin position="22"/>
        <end position="115"/>
    </location>
</feature>
<organism evidence="2 3">
    <name type="scientific">Rhodoplanes roseus</name>
    <dbReference type="NCBI Taxonomy" id="29409"/>
    <lineage>
        <taxon>Bacteria</taxon>
        <taxon>Pseudomonadati</taxon>
        <taxon>Pseudomonadota</taxon>
        <taxon>Alphaproteobacteria</taxon>
        <taxon>Hyphomicrobiales</taxon>
        <taxon>Nitrobacteraceae</taxon>
        <taxon>Rhodoplanes</taxon>
    </lineage>
</organism>
<reference evidence="2 3" key="1">
    <citation type="submission" date="2017-07" db="EMBL/GenBank/DDBJ databases">
        <title>Draft Genome Sequences of Select Purple Nonsulfur Bacteria.</title>
        <authorList>
            <person name="Lasarre B."/>
            <person name="Mckinlay J.B."/>
        </authorList>
    </citation>
    <scope>NUCLEOTIDE SEQUENCE [LARGE SCALE GENOMIC DNA]</scope>
    <source>
        <strain evidence="2 3">DSM 5909</strain>
    </source>
</reference>
<feature type="signal peptide" evidence="1">
    <location>
        <begin position="1"/>
        <end position="21"/>
    </location>
</feature>
<keyword evidence="1" id="KW-0732">Signal</keyword>
<evidence type="ECO:0000256" key="1">
    <source>
        <dbReference type="SAM" id="SignalP"/>
    </source>
</evidence>
<evidence type="ECO:0008006" key="4">
    <source>
        <dbReference type="Google" id="ProtNLM"/>
    </source>
</evidence>
<evidence type="ECO:0000313" key="2">
    <source>
        <dbReference type="EMBL" id="RAI44670.1"/>
    </source>
</evidence>
<gene>
    <name evidence="2" type="ORF">CH341_07945</name>
</gene>
<name>A0A327L0S1_9BRAD</name>
<evidence type="ECO:0000313" key="3">
    <source>
        <dbReference type="Proteomes" id="UP000249130"/>
    </source>
</evidence>
<dbReference type="OrthoDB" id="8250056at2"/>
<protein>
    <recommendedName>
        <fullName evidence="4">Alkaline proteinase inhibitor/ Outer membrane lipoprotein Omp19 domain-containing protein</fullName>
    </recommendedName>
</protein>
<dbReference type="AlphaFoldDB" id="A0A327L0S1"/>
<dbReference type="Proteomes" id="UP000249130">
    <property type="component" value="Unassembled WGS sequence"/>
</dbReference>
<sequence>MKRIMTAVAVATALTATGAAAQVQGVDLNGRWQCVANCLGGPGSFAFITQYGTQLNVINDGGIPSSGWVEYPGRIWIAGAWQGAVYSPDGLTIQFDRGTVWQRPLEPPPPVRRRR</sequence>
<keyword evidence="3" id="KW-1185">Reference proteome</keyword>
<dbReference type="RefSeq" id="WP_111418505.1">
    <property type="nucleotide sequence ID" value="NZ_NPEX01000037.1"/>
</dbReference>
<proteinExistence type="predicted"/>
<comment type="caution">
    <text evidence="2">The sequence shown here is derived from an EMBL/GenBank/DDBJ whole genome shotgun (WGS) entry which is preliminary data.</text>
</comment>
<dbReference type="EMBL" id="NPEX01000037">
    <property type="protein sequence ID" value="RAI44670.1"/>
    <property type="molecule type" value="Genomic_DNA"/>
</dbReference>